<reference evidence="1 2" key="1">
    <citation type="journal article" date="2012" name="PLoS ONE">
        <title>Sequence and analysis of the genome of the pathogenic yeast Candida orthopsilosis.</title>
        <authorList>
            <person name="Riccombeni A."/>
            <person name="Vidanes G."/>
            <person name="Proux-Wera E."/>
            <person name="Wolfe K.H."/>
            <person name="Butler G."/>
        </authorList>
    </citation>
    <scope>NUCLEOTIDE SEQUENCE [LARGE SCALE GENOMIC DNA]</scope>
    <source>
        <strain evidence="1 2">Co 90-125</strain>
    </source>
</reference>
<evidence type="ECO:0000313" key="1">
    <source>
        <dbReference type="EMBL" id="CCG21690.1"/>
    </source>
</evidence>
<proteinExistence type="predicted"/>
<gene>
    <name evidence="1" type="ORF">CORT_0A13070</name>
</gene>
<dbReference type="eggNOG" id="ENOG502RQ4B">
    <property type="taxonomic scope" value="Eukaryota"/>
</dbReference>
<dbReference type="EMBL" id="HE681719">
    <property type="protein sequence ID" value="CCG21690.1"/>
    <property type="molecule type" value="Genomic_DNA"/>
</dbReference>
<accession>H8WXL7</accession>
<organism evidence="1 2">
    <name type="scientific">Candida orthopsilosis (strain 90-125)</name>
    <name type="common">Yeast</name>
    <dbReference type="NCBI Taxonomy" id="1136231"/>
    <lineage>
        <taxon>Eukaryota</taxon>
        <taxon>Fungi</taxon>
        <taxon>Dikarya</taxon>
        <taxon>Ascomycota</taxon>
        <taxon>Saccharomycotina</taxon>
        <taxon>Pichiomycetes</taxon>
        <taxon>Debaryomycetaceae</taxon>
        <taxon>Candida/Lodderomyces clade</taxon>
        <taxon>Candida</taxon>
    </lineage>
</organism>
<dbReference type="AlphaFoldDB" id="H8WXL7"/>
<dbReference type="KEGG" id="cot:CORT_0A13070"/>
<dbReference type="GeneID" id="14537012"/>
<protein>
    <recommendedName>
        <fullName evidence="3">JAB1/MPN/MOV34 metalloenzyme domain-containing protein</fullName>
    </recommendedName>
</protein>
<dbReference type="RefSeq" id="XP_003867128.1">
    <property type="nucleotide sequence ID" value="XM_003867080.1"/>
</dbReference>
<dbReference type="OrthoDB" id="1378at2759"/>
<name>H8WXL7_CANO9</name>
<evidence type="ECO:0008006" key="3">
    <source>
        <dbReference type="Google" id="ProtNLM"/>
    </source>
</evidence>
<keyword evidence="2" id="KW-1185">Reference proteome</keyword>
<evidence type="ECO:0000313" key="2">
    <source>
        <dbReference type="Proteomes" id="UP000005018"/>
    </source>
</evidence>
<dbReference type="Proteomes" id="UP000005018">
    <property type="component" value="Chromosome 1"/>
</dbReference>
<dbReference type="Gene3D" id="3.40.140.10">
    <property type="entry name" value="Cytidine Deaminase, domain 2"/>
    <property type="match status" value="1"/>
</dbReference>
<dbReference type="HOGENOM" id="CLU_078873_0_0_1"/>
<sequence>MSIVELHSKFLLNLSDIQARKIDFDYGVLLGFQDGDRFVVVTSFEIINDDKTIDYEFLYKRYTQLKLVYPEFTILGIYYMSESNSSTIAMSHEIQRCCKSYDIPVNSQQIYVTYNKDDKEHPFKSYTANNSQAIGTTINTSETENITASTIEKHKVYFESSGKRQREPINIKKHMNEVANVVENLQKLDNKSSLLEQGKSAADVKKNEYANLLKLQTTQLALLTEQKAVLDSAQSNLVKFWQLT</sequence>